<keyword evidence="5" id="KW-1185">Reference proteome</keyword>
<dbReference type="EMBL" id="JH993000">
    <property type="protein sequence ID" value="EKX45169.1"/>
    <property type="molecule type" value="Genomic_DNA"/>
</dbReference>
<proteinExistence type="predicted"/>
<name>L1JAP3_GUITC</name>
<feature type="compositionally biased region" description="Basic and acidic residues" evidence="2">
    <location>
        <begin position="184"/>
        <end position="194"/>
    </location>
</feature>
<dbReference type="AlphaFoldDB" id="L1JAP3"/>
<dbReference type="RefSeq" id="XP_005832149.1">
    <property type="nucleotide sequence ID" value="XM_005832092.1"/>
</dbReference>
<feature type="compositionally biased region" description="Low complexity" evidence="2">
    <location>
        <begin position="300"/>
        <end position="313"/>
    </location>
</feature>
<dbReference type="PaxDb" id="55529-EKX45169"/>
<accession>L1JAP3</accession>
<gene>
    <name evidence="3" type="ORF">GUITHDRAFT_108814</name>
</gene>
<evidence type="ECO:0000313" key="5">
    <source>
        <dbReference type="Proteomes" id="UP000011087"/>
    </source>
</evidence>
<dbReference type="HOGENOM" id="CLU_732471_0_0_1"/>
<reference evidence="5" key="2">
    <citation type="submission" date="2012-11" db="EMBL/GenBank/DDBJ databases">
        <authorList>
            <person name="Kuo A."/>
            <person name="Curtis B.A."/>
            <person name="Tanifuji G."/>
            <person name="Burki F."/>
            <person name="Gruber A."/>
            <person name="Irimia M."/>
            <person name="Maruyama S."/>
            <person name="Arias M.C."/>
            <person name="Ball S.G."/>
            <person name="Gile G.H."/>
            <person name="Hirakawa Y."/>
            <person name="Hopkins J.F."/>
            <person name="Rensing S.A."/>
            <person name="Schmutz J."/>
            <person name="Symeonidi A."/>
            <person name="Elias M."/>
            <person name="Eveleigh R.J."/>
            <person name="Herman E.K."/>
            <person name="Klute M.J."/>
            <person name="Nakayama T."/>
            <person name="Obornik M."/>
            <person name="Reyes-Prieto A."/>
            <person name="Armbrust E.V."/>
            <person name="Aves S.J."/>
            <person name="Beiko R.G."/>
            <person name="Coutinho P."/>
            <person name="Dacks J.B."/>
            <person name="Durnford D.G."/>
            <person name="Fast N.M."/>
            <person name="Green B.R."/>
            <person name="Grisdale C."/>
            <person name="Hempe F."/>
            <person name="Henrissat B."/>
            <person name="Hoppner M.P."/>
            <person name="Ishida K.-I."/>
            <person name="Kim E."/>
            <person name="Koreny L."/>
            <person name="Kroth P.G."/>
            <person name="Liu Y."/>
            <person name="Malik S.-B."/>
            <person name="Maier U.G."/>
            <person name="McRose D."/>
            <person name="Mock T."/>
            <person name="Neilson J.A."/>
            <person name="Onodera N.T."/>
            <person name="Poole A.M."/>
            <person name="Pritham E.J."/>
            <person name="Richards T.A."/>
            <person name="Rocap G."/>
            <person name="Roy S.W."/>
            <person name="Sarai C."/>
            <person name="Schaack S."/>
            <person name="Shirato S."/>
            <person name="Slamovits C.H."/>
            <person name="Spencer D.F."/>
            <person name="Suzuki S."/>
            <person name="Worden A.Z."/>
            <person name="Zauner S."/>
            <person name="Barry K."/>
            <person name="Bell C."/>
            <person name="Bharti A.K."/>
            <person name="Crow J.A."/>
            <person name="Grimwood J."/>
            <person name="Kramer R."/>
            <person name="Lindquist E."/>
            <person name="Lucas S."/>
            <person name="Salamov A."/>
            <person name="McFadden G.I."/>
            <person name="Lane C.E."/>
            <person name="Keeling P.J."/>
            <person name="Gray M.W."/>
            <person name="Grigoriev I.V."/>
            <person name="Archibald J.M."/>
        </authorList>
    </citation>
    <scope>NUCLEOTIDE SEQUENCE</scope>
    <source>
        <strain evidence="5">CCMP2712</strain>
    </source>
</reference>
<evidence type="ECO:0000256" key="1">
    <source>
        <dbReference type="SAM" id="Coils"/>
    </source>
</evidence>
<evidence type="ECO:0000313" key="3">
    <source>
        <dbReference type="EMBL" id="EKX45169.1"/>
    </source>
</evidence>
<feature type="coiled-coil region" evidence="1">
    <location>
        <begin position="32"/>
        <end position="108"/>
    </location>
</feature>
<reference evidence="3 5" key="1">
    <citation type="journal article" date="2012" name="Nature">
        <title>Algal genomes reveal evolutionary mosaicism and the fate of nucleomorphs.</title>
        <authorList>
            <consortium name="DOE Joint Genome Institute"/>
            <person name="Curtis B.A."/>
            <person name="Tanifuji G."/>
            <person name="Burki F."/>
            <person name="Gruber A."/>
            <person name="Irimia M."/>
            <person name="Maruyama S."/>
            <person name="Arias M.C."/>
            <person name="Ball S.G."/>
            <person name="Gile G.H."/>
            <person name="Hirakawa Y."/>
            <person name="Hopkins J.F."/>
            <person name="Kuo A."/>
            <person name="Rensing S.A."/>
            <person name="Schmutz J."/>
            <person name="Symeonidi A."/>
            <person name="Elias M."/>
            <person name="Eveleigh R.J."/>
            <person name="Herman E.K."/>
            <person name="Klute M.J."/>
            <person name="Nakayama T."/>
            <person name="Obornik M."/>
            <person name="Reyes-Prieto A."/>
            <person name="Armbrust E.V."/>
            <person name="Aves S.J."/>
            <person name="Beiko R.G."/>
            <person name="Coutinho P."/>
            <person name="Dacks J.B."/>
            <person name="Durnford D.G."/>
            <person name="Fast N.M."/>
            <person name="Green B.R."/>
            <person name="Grisdale C.J."/>
            <person name="Hempel F."/>
            <person name="Henrissat B."/>
            <person name="Hoppner M.P."/>
            <person name="Ishida K."/>
            <person name="Kim E."/>
            <person name="Koreny L."/>
            <person name="Kroth P.G."/>
            <person name="Liu Y."/>
            <person name="Malik S.B."/>
            <person name="Maier U.G."/>
            <person name="McRose D."/>
            <person name="Mock T."/>
            <person name="Neilson J.A."/>
            <person name="Onodera N.T."/>
            <person name="Poole A.M."/>
            <person name="Pritham E.J."/>
            <person name="Richards T.A."/>
            <person name="Rocap G."/>
            <person name="Roy S.W."/>
            <person name="Sarai C."/>
            <person name="Schaack S."/>
            <person name="Shirato S."/>
            <person name="Slamovits C.H."/>
            <person name="Spencer D.F."/>
            <person name="Suzuki S."/>
            <person name="Worden A.Z."/>
            <person name="Zauner S."/>
            <person name="Barry K."/>
            <person name="Bell C."/>
            <person name="Bharti A.K."/>
            <person name="Crow J.A."/>
            <person name="Grimwood J."/>
            <person name="Kramer R."/>
            <person name="Lindquist E."/>
            <person name="Lucas S."/>
            <person name="Salamov A."/>
            <person name="McFadden G.I."/>
            <person name="Lane C.E."/>
            <person name="Keeling P.J."/>
            <person name="Gray M.W."/>
            <person name="Grigoriev I.V."/>
            <person name="Archibald J.M."/>
        </authorList>
    </citation>
    <scope>NUCLEOTIDE SEQUENCE</scope>
    <source>
        <strain evidence="3 5">CCMP2712</strain>
    </source>
</reference>
<dbReference type="KEGG" id="gtt:GUITHDRAFT_108814"/>
<evidence type="ECO:0000256" key="2">
    <source>
        <dbReference type="SAM" id="MobiDB-lite"/>
    </source>
</evidence>
<feature type="region of interest" description="Disordered" evidence="2">
    <location>
        <begin position="243"/>
        <end position="262"/>
    </location>
</feature>
<keyword evidence="1" id="KW-0175">Coiled coil</keyword>
<evidence type="ECO:0000313" key="4">
    <source>
        <dbReference type="EnsemblProtists" id="EKX45169"/>
    </source>
</evidence>
<feature type="region of interest" description="Disordered" evidence="2">
    <location>
        <begin position="343"/>
        <end position="378"/>
    </location>
</feature>
<organism evidence="3">
    <name type="scientific">Guillardia theta (strain CCMP2712)</name>
    <name type="common">Cryptophyte</name>
    <dbReference type="NCBI Taxonomy" id="905079"/>
    <lineage>
        <taxon>Eukaryota</taxon>
        <taxon>Cryptophyceae</taxon>
        <taxon>Pyrenomonadales</taxon>
        <taxon>Geminigeraceae</taxon>
        <taxon>Guillardia</taxon>
    </lineage>
</organism>
<reference evidence="4" key="3">
    <citation type="submission" date="2016-03" db="UniProtKB">
        <authorList>
            <consortium name="EnsemblProtists"/>
        </authorList>
    </citation>
    <scope>IDENTIFICATION</scope>
</reference>
<protein>
    <submittedName>
        <fullName evidence="3 4">Uncharacterized protein</fullName>
    </submittedName>
</protein>
<dbReference type="EnsemblProtists" id="EKX45169">
    <property type="protein sequence ID" value="EKX45169"/>
    <property type="gene ID" value="GUITHDRAFT_108814"/>
</dbReference>
<feature type="region of interest" description="Disordered" evidence="2">
    <location>
        <begin position="184"/>
        <end position="233"/>
    </location>
</feature>
<feature type="region of interest" description="Disordered" evidence="2">
    <location>
        <begin position="285"/>
        <end position="317"/>
    </location>
</feature>
<dbReference type="Proteomes" id="UP000011087">
    <property type="component" value="Unassembled WGS sequence"/>
</dbReference>
<sequence length="378" mass="42118">MVRFENVSNCSENFKDDAGRPCPRHHALSGKLQEVQRREACLIRQLAELQEKNQVLTSRLEATSSTLRRALEERDEALVQKRKEVFCRQQLEKQMQDLIVNKNPVKEETKGTHEQDKTSQKDFKVLEALNSMARSLQGFQSILADALVQGGSTPPNSQEMQDRLSEPCSTMENSLLQLCRHLHVSEEESEDKSPKTGKNKQMTVRSRNPSDERPLSLHQPPDAARHGAQSQSLHTIGTQTQDFSEDTDVCNGGGGAPNRPQGRAMLSAAVSWKLGIPPLVLISSTTQRRRQQDKLTQTKSVESSSDTSSSSSSEGLRGHVRTAASLLPISDYDFRQVHDVLKQKPEILRSRTLSRAPDPKSKAVPTTCPAAKELPRTK</sequence>
<dbReference type="GeneID" id="17301873"/>